<organism evidence="1 2">
    <name type="scientific">Hyaloscypha variabilis (strain UAMH 11265 / GT02V1 / F)</name>
    <name type="common">Meliniomyces variabilis</name>
    <dbReference type="NCBI Taxonomy" id="1149755"/>
    <lineage>
        <taxon>Eukaryota</taxon>
        <taxon>Fungi</taxon>
        <taxon>Dikarya</taxon>
        <taxon>Ascomycota</taxon>
        <taxon>Pezizomycotina</taxon>
        <taxon>Leotiomycetes</taxon>
        <taxon>Helotiales</taxon>
        <taxon>Hyaloscyphaceae</taxon>
        <taxon>Hyaloscypha</taxon>
        <taxon>Hyaloscypha variabilis</taxon>
    </lineage>
</organism>
<dbReference type="AlphaFoldDB" id="A0A2J6RBI2"/>
<proteinExistence type="predicted"/>
<name>A0A2J6RBI2_HYAVF</name>
<accession>A0A2J6RBI2</accession>
<reference evidence="1 2" key="1">
    <citation type="submission" date="2016-04" db="EMBL/GenBank/DDBJ databases">
        <title>A degradative enzymes factory behind the ericoid mycorrhizal symbiosis.</title>
        <authorList>
            <consortium name="DOE Joint Genome Institute"/>
            <person name="Martino E."/>
            <person name="Morin E."/>
            <person name="Grelet G."/>
            <person name="Kuo A."/>
            <person name="Kohler A."/>
            <person name="Daghino S."/>
            <person name="Barry K."/>
            <person name="Choi C."/>
            <person name="Cichocki N."/>
            <person name="Clum A."/>
            <person name="Copeland A."/>
            <person name="Hainaut M."/>
            <person name="Haridas S."/>
            <person name="Labutti K."/>
            <person name="Lindquist E."/>
            <person name="Lipzen A."/>
            <person name="Khouja H.-R."/>
            <person name="Murat C."/>
            <person name="Ohm R."/>
            <person name="Olson A."/>
            <person name="Spatafora J."/>
            <person name="Veneault-Fourrey C."/>
            <person name="Henrissat B."/>
            <person name="Grigoriev I."/>
            <person name="Martin F."/>
            <person name="Perotto S."/>
        </authorList>
    </citation>
    <scope>NUCLEOTIDE SEQUENCE [LARGE SCALE GENOMIC DNA]</scope>
    <source>
        <strain evidence="1 2">F</strain>
    </source>
</reference>
<evidence type="ECO:0000313" key="2">
    <source>
        <dbReference type="Proteomes" id="UP000235786"/>
    </source>
</evidence>
<protein>
    <submittedName>
        <fullName evidence="1">Uncharacterized protein</fullName>
    </submittedName>
</protein>
<dbReference type="EMBL" id="KZ613951">
    <property type="protein sequence ID" value="PMD35869.1"/>
    <property type="molecule type" value="Genomic_DNA"/>
</dbReference>
<gene>
    <name evidence="1" type="ORF">L207DRAFT_515620</name>
</gene>
<sequence>MAPLLAEVGDLVFAFRGGQVLYTLRPKDSFAGRYSYIRETYVHGLMDGEVMRRLEGGEALVQNLVLV</sequence>
<dbReference type="Pfam" id="PF26639">
    <property type="entry name" value="Het-6_barrel"/>
    <property type="match status" value="1"/>
</dbReference>
<keyword evidence="2" id="KW-1185">Reference proteome</keyword>
<dbReference type="Proteomes" id="UP000235786">
    <property type="component" value="Unassembled WGS sequence"/>
</dbReference>
<evidence type="ECO:0000313" key="1">
    <source>
        <dbReference type="EMBL" id="PMD35869.1"/>
    </source>
</evidence>
<dbReference type="OrthoDB" id="5430496at2759"/>